<proteinExistence type="predicted"/>
<keyword evidence="2" id="KW-1185">Reference proteome</keyword>
<sequence>MYDVPVDRAARVHAESGSAYLCHPRPLFCGSCALEQPSERAHFATLLCRRLQGYLKRPPMSMYSDSALRRKLWYRQLCRIRSPFSMHVAPLGRLEPHAQRHVAPKSTASMAFDLPAAVLPSASAPKAVDY</sequence>
<evidence type="ECO:0000313" key="1">
    <source>
        <dbReference type="EMBL" id="CAI9149233.1"/>
    </source>
</evidence>
<name>A0ABN8XK88_RANTA</name>
<dbReference type="EMBL" id="CATKSN020000186">
    <property type="protein sequence ID" value="CAI9149233.1"/>
    <property type="molecule type" value="Genomic_DNA"/>
</dbReference>
<dbReference type="Proteomes" id="UP001176941">
    <property type="component" value="Unassembled WGS sequence"/>
</dbReference>
<accession>A0ABN8XK88</accession>
<reference evidence="1" key="1">
    <citation type="submission" date="2023-04" db="EMBL/GenBank/DDBJ databases">
        <authorList>
            <consortium name="ELIXIR-Norway"/>
        </authorList>
    </citation>
    <scope>NUCLEOTIDE SEQUENCE [LARGE SCALE GENOMIC DNA]</scope>
</reference>
<comment type="caution">
    <text evidence="1">The sequence shown here is derived from an EMBL/GenBank/DDBJ whole genome shotgun (WGS) entry which is preliminary data.</text>
</comment>
<organism evidence="1 2">
    <name type="scientific">Rangifer tarandus platyrhynchus</name>
    <name type="common">Svalbard reindeer</name>
    <dbReference type="NCBI Taxonomy" id="3082113"/>
    <lineage>
        <taxon>Eukaryota</taxon>
        <taxon>Metazoa</taxon>
        <taxon>Chordata</taxon>
        <taxon>Craniata</taxon>
        <taxon>Vertebrata</taxon>
        <taxon>Euteleostomi</taxon>
        <taxon>Mammalia</taxon>
        <taxon>Eutheria</taxon>
        <taxon>Laurasiatheria</taxon>
        <taxon>Artiodactyla</taxon>
        <taxon>Ruminantia</taxon>
        <taxon>Pecora</taxon>
        <taxon>Cervidae</taxon>
        <taxon>Odocoileinae</taxon>
        <taxon>Rangifer</taxon>
    </lineage>
</organism>
<protein>
    <submittedName>
        <fullName evidence="1">Uncharacterized protein</fullName>
    </submittedName>
</protein>
<gene>
    <name evidence="1" type="ORF">MRATA1EN1_LOCUS30851</name>
</gene>
<evidence type="ECO:0000313" key="2">
    <source>
        <dbReference type="Proteomes" id="UP001176941"/>
    </source>
</evidence>